<name>A0A067PBY1_PLEO1</name>
<dbReference type="OrthoDB" id="4727851at2759"/>
<feature type="domain" description="Ecp2 effector protein-like" evidence="2">
    <location>
        <begin position="18"/>
        <end position="103"/>
    </location>
</feature>
<dbReference type="EMBL" id="KL198004">
    <property type="protein sequence ID" value="KDQ33376.1"/>
    <property type="molecule type" value="Genomic_DNA"/>
</dbReference>
<dbReference type="VEuPathDB" id="FungiDB:PLEOSDRAFT_164471"/>
<protein>
    <recommendedName>
        <fullName evidence="2">Ecp2 effector protein-like domain-containing protein</fullName>
    </recommendedName>
</protein>
<evidence type="ECO:0000313" key="4">
    <source>
        <dbReference type="Proteomes" id="UP000027073"/>
    </source>
</evidence>
<dbReference type="Pfam" id="PF14856">
    <property type="entry name" value="Hce2"/>
    <property type="match status" value="1"/>
</dbReference>
<reference evidence="4" key="1">
    <citation type="journal article" date="2014" name="Proc. Natl. Acad. Sci. U.S.A.">
        <title>Extensive sampling of basidiomycete genomes demonstrates inadequacy of the white-rot/brown-rot paradigm for wood decay fungi.</title>
        <authorList>
            <person name="Riley R."/>
            <person name="Salamov A.A."/>
            <person name="Brown D.W."/>
            <person name="Nagy L.G."/>
            <person name="Floudas D."/>
            <person name="Held B.W."/>
            <person name="Levasseur A."/>
            <person name="Lombard V."/>
            <person name="Morin E."/>
            <person name="Otillar R."/>
            <person name="Lindquist E.A."/>
            <person name="Sun H."/>
            <person name="LaButti K.M."/>
            <person name="Schmutz J."/>
            <person name="Jabbour D."/>
            <person name="Luo H."/>
            <person name="Baker S.E."/>
            <person name="Pisabarro A.G."/>
            <person name="Walton J.D."/>
            <person name="Blanchette R.A."/>
            <person name="Henrissat B."/>
            <person name="Martin F."/>
            <person name="Cullen D."/>
            <person name="Hibbett D.S."/>
            <person name="Grigoriev I.V."/>
        </authorList>
    </citation>
    <scope>NUCLEOTIDE SEQUENCE [LARGE SCALE GENOMIC DNA]</scope>
    <source>
        <strain evidence="4">PC15</strain>
    </source>
</reference>
<proteinExistence type="predicted"/>
<feature type="signal peptide" evidence="1">
    <location>
        <begin position="1"/>
        <end position="19"/>
    </location>
</feature>
<accession>A0A067PBY1</accession>
<sequence length="127" mass="13421">MLANQYFLFIISVVTSTSANCETSDASPLVSDCQIAIQNLGADNQCLNTNGFGSECTTVTTHGTCKIDACSIGNTFGLQKGVDCGGYLQTILNQCNSNGRVGGTLFPMLCNQAQGFDVSYKVQFSHA</sequence>
<dbReference type="HOGENOM" id="CLU_1971439_0_0_1"/>
<dbReference type="InParanoid" id="A0A067PBY1"/>
<dbReference type="Proteomes" id="UP000027073">
    <property type="component" value="Unassembled WGS sequence"/>
</dbReference>
<keyword evidence="1" id="KW-0732">Signal</keyword>
<dbReference type="AlphaFoldDB" id="A0A067PBY1"/>
<evidence type="ECO:0000259" key="2">
    <source>
        <dbReference type="Pfam" id="PF14856"/>
    </source>
</evidence>
<organism evidence="3 4">
    <name type="scientific">Pleurotus ostreatus (strain PC15)</name>
    <name type="common">Oyster mushroom</name>
    <dbReference type="NCBI Taxonomy" id="1137138"/>
    <lineage>
        <taxon>Eukaryota</taxon>
        <taxon>Fungi</taxon>
        <taxon>Dikarya</taxon>
        <taxon>Basidiomycota</taxon>
        <taxon>Agaricomycotina</taxon>
        <taxon>Agaricomycetes</taxon>
        <taxon>Agaricomycetidae</taxon>
        <taxon>Agaricales</taxon>
        <taxon>Pleurotineae</taxon>
        <taxon>Pleurotaceae</taxon>
        <taxon>Pleurotus</taxon>
    </lineage>
</organism>
<gene>
    <name evidence="3" type="ORF">PLEOSDRAFT_164471</name>
</gene>
<feature type="chain" id="PRO_5001643047" description="Ecp2 effector protein-like domain-containing protein" evidence="1">
    <location>
        <begin position="20"/>
        <end position="127"/>
    </location>
</feature>
<evidence type="ECO:0000256" key="1">
    <source>
        <dbReference type="SAM" id="SignalP"/>
    </source>
</evidence>
<dbReference type="InterPro" id="IPR029226">
    <property type="entry name" value="Ecp2-like"/>
</dbReference>
<evidence type="ECO:0000313" key="3">
    <source>
        <dbReference type="EMBL" id="KDQ33376.1"/>
    </source>
</evidence>